<evidence type="ECO:0000259" key="6">
    <source>
        <dbReference type="Pfam" id="PF01494"/>
    </source>
</evidence>
<dbReference type="PANTHER" id="PTHR47178:SF5">
    <property type="entry name" value="FAD-BINDING DOMAIN-CONTAINING PROTEIN"/>
    <property type="match status" value="1"/>
</dbReference>
<evidence type="ECO:0000256" key="5">
    <source>
        <dbReference type="SAM" id="MobiDB-lite"/>
    </source>
</evidence>
<evidence type="ECO:0000256" key="2">
    <source>
        <dbReference type="ARBA" id="ARBA00022827"/>
    </source>
</evidence>
<dbReference type="InterPro" id="IPR002938">
    <property type="entry name" value="FAD-bd"/>
</dbReference>
<evidence type="ECO:0000313" key="8">
    <source>
        <dbReference type="Proteomes" id="UP000794436"/>
    </source>
</evidence>
<dbReference type="PANTHER" id="PTHR47178">
    <property type="entry name" value="MONOOXYGENASE, FAD-BINDING"/>
    <property type="match status" value="1"/>
</dbReference>
<dbReference type="AlphaFoldDB" id="A0A8K1F9I3"/>
<dbReference type="Pfam" id="PF01494">
    <property type="entry name" value="FAD_binding_3"/>
    <property type="match status" value="1"/>
</dbReference>
<protein>
    <recommendedName>
        <fullName evidence="6">FAD-binding domain-containing protein</fullName>
    </recommendedName>
</protein>
<accession>A0A8K1F9I3</accession>
<dbReference type="Gene3D" id="3.50.50.60">
    <property type="entry name" value="FAD/NAD(P)-binding domain"/>
    <property type="match status" value="1"/>
</dbReference>
<sequence>MRSLYMALDGRYHLPHAIGGVRRRRSSLLTLQFAFYKPHQTKFLTMTQDNQRVLIIGGGIGGLCLAEGLKRQGIPFTVFERDPSVTFRSQGFRLRIDNDGYNALEACLSTQALNVFTKTTAEFVPGFRFVDAKTAEPSAPRAQGRPQGGPEVRGPPRGDGAKVFSADRLVLRSVLLLGLTEDELRYNMAFKSYTTLENGLVEAEFENGERVTGGLLVGAEGTYSRVRRQYLPNATQLLDTDGRAIYGKTPLTPELEAALHPSLLRGTSLITNLDPHVSLFMETMRFTQGNPHDVNSELPDTNDYVYWVLISRSHNFRIGGYTNDEELLALKPPQAAALAREVTKDWDSHIQALFRDDLVGNGCSYIRVSTMSPDIKDWDASNVTLMGDAIHAMTPAGVGANAALMDAHVLLNSIQTHGVSVQAVAAYEAEMRVYARDFVAKTAGAGHKMYGQPGFQDMKPLN</sequence>
<evidence type="ECO:0000256" key="1">
    <source>
        <dbReference type="ARBA" id="ARBA00022630"/>
    </source>
</evidence>
<keyword evidence="2" id="KW-0274">FAD</keyword>
<dbReference type="OrthoDB" id="655030at2759"/>
<evidence type="ECO:0000313" key="7">
    <source>
        <dbReference type="EMBL" id="TMW55245.1"/>
    </source>
</evidence>
<proteinExistence type="predicted"/>
<dbReference type="Pfam" id="PF13450">
    <property type="entry name" value="NAD_binding_8"/>
    <property type="match status" value="1"/>
</dbReference>
<evidence type="ECO:0000256" key="3">
    <source>
        <dbReference type="ARBA" id="ARBA00023002"/>
    </source>
</evidence>
<gene>
    <name evidence="7" type="ORF">Poli38472_013136</name>
</gene>
<keyword evidence="4" id="KW-0503">Monooxygenase</keyword>
<reference evidence="7" key="1">
    <citation type="submission" date="2019-03" db="EMBL/GenBank/DDBJ databases">
        <title>Long read genome sequence of the mycoparasitic Pythium oligandrum ATCC 38472 isolated from sugarbeet rhizosphere.</title>
        <authorList>
            <person name="Gaulin E."/>
        </authorList>
    </citation>
    <scope>NUCLEOTIDE SEQUENCE</scope>
    <source>
        <strain evidence="7">ATCC 38472_TT</strain>
    </source>
</reference>
<dbReference type="InterPro" id="IPR036188">
    <property type="entry name" value="FAD/NAD-bd_sf"/>
</dbReference>
<dbReference type="PRINTS" id="PR00420">
    <property type="entry name" value="RNGMNOXGNASE"/>
</dbReference>
<dbReference type="EMBL" id="SPLM01000148">
    <property type="protein sequence ID" value="TMW55245.1"/>
    <property type="molecule type" value="Genomic_DNA"/>
</dbReference>
<evidence type="ECO:0000256" key="4">
    <source>
        <dbReference type="ARBA" id="ARBA00023033"/>
    </source>
</evidence>
<keyword evidence="8" id="KW-1185">Reference proteome</keyword>
<keyword evidence="3" id="KW-0560">Oxidoreductase</keyword>
<dbReference type="Proteomes" id="UP000794436">
    <property type="component" value="Unassembled WGS sequence"/>
</dbReference>
<feature type="region of interest" description="Disordered" evidence="5">
    <location>
        <begin position="135"/>
        <end position="159"/>
    </location>
</feature>
<feature type="domain" description="FAD-binding" evidence="6">
    <location>
        <begin position="375"/>
        <end position="436"/>
    </location>
</feature>
<dbReference type="GO" id="GO:0004497">
    <property type="term" value="F:monooxygenase activity"/>
    <property type="evidence" value="ECO:0007669"/>
    <property type="project" value="UniProtKB-KW"/>
</dbReference>
<name>A0A8K1F9I3_PYTOL</name>
<dbReference type="GO" id="GO:0071949">
    <property type="term" value="F:FAD binding"/>
    <property type="evidence" value="ECO:0007669"/>
    <property type="project" value="InterPro"/>
</dbReference>
<comment type="caution">
    <text evidence="7">The sequence shown here is derived from an EMBL/GenBank/DDBJ whole genome shotgun (WGS) entry which is preliminary data.</text>
</comment>
<keyword evidence="1" id="KW-0285">Flavoprotein</keyword>
<organism evidence="7 8">
    <name type="scientific">Pythium oligandrum</name>
    <name type="common">Mycoparasitic fungus</name>
    <dbReference type="NCBI Taxonomy" id="41045"/>
    <lineage>
        <taxon>Eukaryota</taxon>
        <taxon>Sar</taxon>
        <taxon>Stramenopiles</taxon>
        <taxon>Oomycota</taxon>
        <taxon>Peronosporomycetes</taxon>
        <taxon>Pythiales</taxon>
        <taxon>Pythiaceae</taxon>
        <taxon>Pythium</taxon>
    </lineage>
</organism>
<dbReference type="SUPFAM" id="SSF51905">
    <property type="entry name" value="FAD/NAD(P)-binding domain"/>
    <property type="match status" value="1"/>
</dbReference>